<dbReference type="SUPFAM" id="SSF81321">
    <property type="entry name" value="Family A G protein-coupled receptor-like"/>
    <property type="match status" value="1"/>
</dbReference>
<dbReference type="InterPro" id="IPR000276">
    <property type="entry name" value="GPCR_Rhodpsn"/>
</dbReference>
<evidence type="ECO:0000256" key="4">
    <source>
        <dbReference type="ARBA" id="ARBA00023040"/>
    </source>
</evidence>
<evidence type="ECO:0000256" key="8">
    <source>
        <dbReference type="RuleBase" id="RU000688"/>
    </source>
</evidence>
<comment type="similarity">
    <text evidence="8">Belongs to the G-protein coupled receptor 1 family.</text>
</comment>
<dbReference type="AlphaFoldDB" id="A0A812EFD0"/>
<evidence type="ECO:0000313" key="11">
    <source>
        <dbReference type="EMBL" id="CAE1324510.1"/>
    </source>
</evidence>
<evidence type="ECO:0000313" key="12">
    <source>
        <dbReference type="Proteomes" id="UP000597762"/>
    </source>
</evidence>
<evidence type="ECO:0000256" key="5">
    <source>
        <dbReference type="ARBA" id="ARBA00023136"/>
    </source>
</evidence>
<keyword evidence="7 8" id="KW-0807">Transducer</keyword>
<keyword evidence="2 8" id="KW-0812">Transmembrane</keyword>
<dbReference type="OrthoDB" id="6082926at2759"/>
<dbReference type="Proteomes" id="UP000597762">
    <property type="component" value="Unassembled WGS sequence"/>
</dbReference>
<dbReference type="PANTHER" id="PTHR24238:SF47">
    <property type="entry name" value="ECDYSTEROIDS_DOPAMINE RECEPTOR-RELATED"/>
    <property type="match status" value="1"/>
</dbReference>
<dbReference type="GO" id="GO:0016020">
    <property type="term" value="C:membrane"/>
    <property type="evidence" value="ECO:0007669"/>
    <property type="project" value="UniProtKB-SubCell"/>
</dbReference>
<feature type="transmembrane region" description="Helical" evidence="9">
    <location>
        <begin position="57"/>
        <end position="75"/>
    </location>
</feature>
<sequence>MTNITEIEFLALNNRKAILYVPVSIYIGMTMIIGIIGNSLVCYIYGRMVKHTPTNCFILSLGIYDLICCGVTLPLEIVEMRYPYYYIETCKFQRLQITGTAIASGFILLAIAVDRYIRVCKPHKSKIESQLAVKISILSGTLALAMSIPVVLIYGQHTYTLPKLNITVSECSSTAENSRSVFPQIYYGFLFILFVVILIPLSILYGLIWRTLHMRKKTFSFSMTYLSASRNSFHNIAVNEVPLMLKQSKGKSKSNPTVNHIKGDPLQIRKSTIEKKNRYQFYKLKRTTFKLFLTTAFFTISFLPYHALMIYRTVVSDFVNLEPAAELTYNLFLRSYQLYTLNPTVYAICDNKFWTQLSVLFPFCHCRGKEEKEDSEEVEN</sequence>
<feature type="transmembrane region" description="Helical" evidence="9">
    <location>
        <begin position="185"/>
        <end position="208"/>
    </location>
</feature>
<dbReference type="PRINTS" id="PR00237">
    <property type="entry name" value="GPCRRHODOPSN"/>
</dbReference>
<dbReference type="Gene3D" id="1.20.1070.10">
    <property type="entry name" value="Rhodopsin 7-helix transmembrane proteins"/>
    <property type="match status" value="1"/>
</dbReference>
<proteinExistence type="inferred from homology"/>
<dbReference type="PROSITE" id="PS50262">
    <property type="entry name" value="G_PROTEIN_RECEP_F1_2"/>
    <property type="match status" value="1"/>
</dbReference>
<keyword evidence="5 9" id="KW-0472">Membrane</keyword>
<dbReference type="GO" id="GO:0004930">
    <property type="term" value="F:G protein-coupled receptor activity"/>
    <property type="evidence" value="ECO:0007669"/>
    <property type="project" value="UniProtKB-KW"/>
</dbReference>
<protein>
    <recommendedName>
        <fullName evidence="10">G-protein coupled receptors family 1 profile domain-containing protein</fullName>
    </recommendedName>
</protein>
<dbReference type="PROSITE" id="PS00237">
    <property type="entry name" value="G_PROTEIN_RECEP_F1_1"/>
    <property type="match status" value="1"/>
</dbReference>
<organism evidence="11 12">
    <name type="scientific">Acanthosepion pharaonis</name>
    <name type="common">Pharaoh cuttlefish</name>
    <name type="synonym">Sepia pharaonis</name>
    <dbReference type="NCBI Taxonomy" id="158019"/>
    <lineage>
        <taxon>Eukaryota</taxon>
        <taxon>Metazoa</taxon>
        <taxon>Spiralia</taxon>
        <taxon>Lophotrochozoa</taxon>
        <taxon>Mollusca</taxon>
        <taxon>Cephalopoda</taxon>
        <taxon>Coleoidea</taxon>
        <taxon>Decapodiformes</taxon>
        <taxon>Sepiida</taxon>
        <taxon>Sepiina</taxon>
        <taxon>Sepiidae</taxon>
        <taxon>Acanthosepion</taxon>
    </lineage>
</organism>
<feature type="domain" description="G-protein coupled receptors family 1 profile" evidence="10">
    <location>
        <begin position="37"/>
        <end position="346"/>
    </location>
</feature>
<reference evidence="11" key="1">
    <citation type="submission" date="2021-01" db="EMBL/GenBank/DDBJ databases">
        <authorList>
            <person name="Li R."/>
            <person name="Bekaert M."/>
        </authorList>
    </citation>
    <scope>NUCLEOTIDE SEQUENCE</scope>
    <source>
        <strain evidence="11">Farmed</strain>
    </source>
</reference>
<feature type="transmembrane region" description="Helical" evidence="9">
    <location>
        <begin position="20"/>
        <end position="45"/>
    </location>
</feature>
<dbReference type="EMBL" id="CAHIKZ030005412">
    <property type="protein sequence ID" value="CAE1324510.1"/>
    <property type="molecule type" value="Genomic_DNA"/>
</dbReference>
<evidence type="ECO:0000256" key="7">
    <source>
        <dbReference type="ARBA" id="ARBA00023224"/>
    </source>
</evidence>
<dbReference type="PANTHER" id="PTHR24238">
    <property type="entry name" value="G-PROTEIN COUPLED RECEPTOR"/>
    <property type="match status" value="1"/>
</dbReference>
<evidence type="ECO:0000259" key="10">
    <source>
        <dbReference type="PROSITE" id="PS50262"/>
    </source>
</evidence>
<evidence type="ECO:0000256" key="2">
    <source>
        <dbReference type="ARBA" id="ARBA00022692"/>
    </source>
</evidence>
<evidence type="ECO:0000256" key="1">
    <source>
        <dbReference type="ARBA" id="ARBA00004141"/>
    </source>
</evidence>
<dbReference type="Pfam" id="PF00001">
    <property type="entry name" value="7tm_1"/>
    <property type="match status" value="1"/>
</dbReference>
<evidence type="ECO:0000256" key="3">
    <source>
        <dbReference type="ARBA" id="ARBA00022989"/>
    </source>
</evidence>
<feature type="transmembrane region" description="Helical" evidence="9">
    <location>
        <begin position="95"/>
        <end position="114"/>
    </location>
</feature>
<keyword evidence="3 9" id="KW-1133">Transmembrane helix</keyword>
<dbReference type="CDD" id="cd00637">
    <property type="entry name" value="7tm_classA_rhodopsin-like"/>
    <property type="match status" value="1"/>
</dbReference>
<dbReference type="InterPro" id="IPR017452">
    <property type="entry name" value="GPCR_Rhodpsn_7TM"/>
</dbReference>
<feature type="transmembrane region" description="Helical" evidence="9">
    <location>
        <begin position="135"/>
        <end position="155"/>
    </location>
</feature>
<comment type="subcellular location">
    <subcellularLocation>
        <location evidence="1">Membrane</location>
        <topology evidence="1">Multi-pass membrane protein</topology>
    </subcellularLocation>
</comment>
<keyword evidence="12" id="KW-1185">Reference proteome</keyword>
<keyword evidence="6 8" id="KW-0675">Receptor</keyword>
<accession>A0A812EFD0</accession>
<gene>
    <name evidence="11" type="ORF">SPHA_74275</name>
</gene>
<evidence type="ECO:0000256" key="9">
    <source>
        <dbReference type="SAM" id="Phobius"/>
    </source>
</evidence>
<feature type="transmembrane region" description="Helical" evidence="9">
    <location>
        <begin position="291"/>
        <end position="311"/>
    </location>
</feature>
<keyword evidence="4 8" id="KW-0297">G-protein coupled receptor</keyword>
<comment type="caution">
    <text evidence="11">The sequence shown here is derived from an EMBL/GenBank/DDBJ whole genome shotgun (WGS) entry which is preliminary data.</text>
</comment>
<evidence type="ECO:0000256" key="6">
    <source>
        <dbReference type="ARBA" id="ARBA00023170"/>
    </source>
</evidence>
<name>A0A812EFD0_ACAPH</name>